<evidence type="ECO:0000256" key="4">
    <source>
        <dbReference type="SAM" id="SignalP"/>
    </source>
</evidence>
<dbReference type="SUPFAM" id="SSF53822">
    <property type="entry name" value="Periplasmic binding protein-like I"/>
    <property type="match status" value="1"/>
</dbReference>
<dbReference type="Gene3D" id="3.40.50.2300">
    <property type="match status" value="2"/>
</dbReference>
<evidence type="ECO:0000313" key="7">
    <source>
        <dbReference type="Proteomes" id="UP000050277"/>
    </source>
</evidence>
<dbReference type="OrthoDB" id="9814427at2"/>
<dbReference type="Pfam" id="PF13407">
    <property type="entry name" value="Peripla_BP_4"/>
    <property type="match status" value="1"/>
</dbReference>
<dbReference type="InterPro" id="IPR025997">
    <property type="entry name" value="SBP_2_dom"/>
</dbReference>
<feature type="chain" id="PRO_5006134066" evidence="4">
    <location>
        <begin position="21"/>
        <end position="333"/>
    </location>
</feature>
<keyword evidence="7" id="KW-1185">Reference proteome</keyword>
<dbReference type="EMBL" id="LGKP01000013">
    <property type="protein sequence ID" value="KPL90179.1"/>
    <property type="molecule type" value="Genomic_DNA"/>
</dbReference>
<organism evidence="6 7">
    <name type="scientific">Herpetosiphon geysericola</name>
    <dbReference type="NCBI Taxonomy" id="70996"/>
    <lineage>
        <taxon>Bacteria</taxon>
        <taxon>Bacillati</taxon>
        <taxon>Chloroflexota</taxon>
        <taxon>Chloroflexia</taxon>
        <taxon>Herpetosiphonales</taxon>
        <taxon>Herpetosiphonaceae</taxon>
        <taxon>Herpetosiphon</taxon>
    </lineage>
</organism>
<evidence type="ECO:0000313" key="6">
    <source>
        <dbReference type="EMBL" id="KPL90179.1"/>
    </source>
</evidence>
<dbReference type="Proteomes" id="UP000050277">
    <property type="component" value="Unassembled WGS sequence"/>
</dbReference>
<name>A0A0P6Z067_9CHLR</name>
<dbReference type="PANTHER" id="PTHR46847:SF3">
    <property type="entry name" value="GALACTOFURANOSE-BINDING PROTEIN YTFQ"/>
    <property type="match status" value="1"/>
</dbReference>
<evidence type="ECO:0000256" key="3">
    <source>
        <dbReference type="ARBA" id="ARBA00022729"/>
    </source>
</evidence>
<sequence>MIARALYRSGLVLAIVLTLAACGESAPRASGALSTPHAVKLKTYPELVVGFAQIGAESEWRTANTRSIQTTADQLGIELDLSDAQQQQANQINAIRSFIAQGVDVIGVSPVVETGWDEVFAEVKQAGIPLILLDRSANVPAELYSVRIGSDFVEEGRRACGELARLLDGQGSIVVLEGTQGSAPMLGRGAGFQECLQTYPGLHVLASQSGDFIRARGKEEMAALLQTHGNSIDGVFAQNDDMALGAIEAIEEYGLRPGIDIKIVSIDAVRAAFEAMIAGKLNATIECNPLLGPLFFATALNLANDLPVEKWIKPDEGVYRQDTAAQELPNRLY</sequence>
<dbReference type="PANTHER" id="PTHR46847">
    <property type="entry name" value="D-ALLOSE-BINDING PERIPLASMIC PROTEIN-RELATED"/>
    <property type="match status" value="1"/>
</dbReference>
<accession>A0A0P6Z067</accession>
<evidence type="ECO:0000256" key="1">
    <source>
        <dbReference type="ARBA" id="ARBA00004196"/>
    </source>
</evidence>
<gene>
    <name evidence="6" type="ORF">SE18_08210</name>
</gene>
<protein>
    <submittedName>
        <fullName evidence="6">LacI family transcriptional regulator</fullName>
    </submittedName>
</protein>
<evidence type="ECO:0000256" key="2">
    <source>
        <dbReference type="ARBA" id="ARBA00007639"/>
    </source>
</evidence>
<comment type="caution">
    <text evidence="6">The sequence shown here is derived from an EMBL/GenBank/DDBJ whole genome shotgun (WGS) entry which is preliminary data.</text>
</comment>
<dbReference type="STRING" id="70996.SE18_08210"/>
<feature type="signal peptide" evidence="4">
    <location>
        <begin position="1"/>
        <end position="20"/>
    </location>
</feature>
<evidence type="ECO:0000259" key="5">
    <source>
        <dbReference type="Pfam" id="PF13407"/>
    </source>
</evidence>
<dbReference type="GO" id="GO:0030246">
    <property type="term" value="F:carbohydrate binding"/>
    <property type="evidence" value="ECO:0007669"/>
    <property type="project" value="UniProtKB-ARBA"/>
</dbReference>
<dbReference type="RefSeq" id="WP_054533951.1">
    <property type="nucleotide sequence ID" value="NZ_LGKP01000013.1"/>
</dbReference>
<reference evidence="6 7" key="1">
    <citation type="submission" date="2015-07" db="EMBL/GenBank/DDBJ databases">
        <title>Whole genome sequence of Herpetosiphon geysericola DSM 7119.</title>
        <authorList>
            <person name="Hemp J."/>
            <person name="Ward L.M."/>
            <person name="Pace L.A."/>
            <person name="Fischer W.W."/>
        </authorList>
    </citation>
    <scope>NUCLEOTIDE SEQUENCE [LARGE SCALE GENOMIC DNA]</scope>
    <source>
        <strain evidence="6 7">DSM 7119</strain>
    </source>
</reference>
<feature type="domain" description="Periplasmic binding protein" evidence="5">
    <location>
        <begin position="50"/>
        <end position="285"/>
    </location>
</feature>
<dbReference type="GO" id="GO:0030313">
    <property type="term" value="C:cell envelope"/>
    <property type="evidence" value="ECO:0007669"/>
    <property type="project" value="UniProtKB-SubCell"/>
</dbReference>
<keyword evidence="3 4" id="KW-0732">Signal</keyword>
<dbReference type="AlphaFoldDB" id="A0A0P6Z067"/>
<comment type="subcellular location">
    <subcellularLocation>
        <location evidence="1">Cell envelope</location>
    </subcellularLocation>
</comment>
<dbReference type="InterPro" id="IPR028082">
    <property type="entry name" value="Peripla_BP_I"/>
</dbReference>
<comment type="similarity">
    <text evidence="2">Belongs to the bacterial solute-binding protein 2 family.</text>
</comment>
<proteinExistence type="inferred from homology"/>
<dbReference type="CDD" id="cd06309">
    <property type="entry name" value="PBP1_galactofuranose_YtfQ-like"/>
    <property type="match status" value="1"/>
</dbReference>
<dbReference type="PROSITE" id="PS51257">
    <property type="entry name" value="PROKAR_LIPOPROTEIN"/>
    <property type="match status" value="1"/>
</dbReference>